<dbReference type="FunFam" id="1.10.3730.20:FF:000037">
    <property type="entry name" value="Nucleotide Sugar TransPorter family"/>
    <property type="match status" value="1"/>
</dbReference>
<feature type="transmembrane region" description="Helical" evidence="20">
    <location>
        <begin position="2384"/>
        <end position="2404"/>
    </location>
</feature>
<feature type="domain" description="Laminin G" evidence="21">
    <location>
        <begin position="1728"/>
        <end position="1887"/>
    </location>
</feature>
<feature type="transmembrane region" description="Helical" evidence="20">
    <location>
        <begin position="85"/>
        <end position="105"/>
    </location>
</feature>
<dbReference type="CDD" id="cd00055">
    <property type="entry name" value="EGF_Lam"/>
    <property type="match status" value="1"/>
</dbReference>
<feature type="domain" description="EGF-like" evidence="22">
    <location>
        <begin position="1930"/>
        <end position="1962"/>
    </location>
</feature>
<feature type="domain" description="Cadherin" evidence="24">
    <location>
        <begin position="738"/>
        <end position="839"/>
    </location>
</feature>
<dbReference type="InterPro" id="IPR015919">
    <property type="entry name" value="Cadherin-like_sf"/>
</dbReference>
<dbReference type="FunFam" id="2.60.40.60:FF:000080">
    <property type="entry name" value="FAT atypical cadherin 1"/>
    <property type="match status" value="1"/>
</dbReference>
<dbReference type="InterPro" id="IPR002126">
    <property type="entry name" value="Cadherin-like_dom"/>
</dbReference>
<feature type="domain" description="Laminin G" evidence="21">
    <location>
        <begin position="1487"/>
        <end position="1680"/>
    </location>
</feature>
<feature type="domain" description="EGF-like" evidence="22">
    <location>
        <begin position="1404"/>
        <end position="1440"/>
    </location>
</feature>
<evidence type="ECO:0000256" key="13">
    <source>
        <dbReference type="ARBA" id="ARBA00022989"/>
    </source>
</evidence>
<dbReference type="PROSITE" id="PS00232">
    <property type="entry name" value="CADHERIN_1"/>
    <property type="match status" value="6"/>
</dbReference>
<evidence type="ECO:0000313" key="25">
    <source>
        <dbReference type="Proteomes" id="UP000887575"/>
    </source>
</evidence>
<dbReference type="InterPro" id="IPR001791">
    <property type="entry name" value="Laminin_G"/>
</dbReference>
<evidence type="ECO:0000313" key="26">
    <source>
        <dbReference type="WBParaSite" id="MBELARI_LOCUS6350"/>
    </source>
</evidence>
<feature type="disulfide bond" evidence="19">
    <location>
        <begin position="1915"/>
        <end position="1924"/>
    </location>
</feature>
<feature type="disulfide bond" evidence="19">
    <location>
        <begin position="1430"/>
        <end position="1439"/>
    </location>
</feature>
<feature type="transmembrane region" description="Helical" evidence="20">
    <location>
        <begin position="58"/>
        <end position="79"/>
    </location>
</feature>
<dbReference type="PROSITE" id="PS50268">
    <property type="entry name" value="CADHERIN_2"/>
    <property type="match status" value="8"/>
</dbReference>
<keyword evidence="17" id="KW-0325">Glycoprotein</keyword>
<dbReference type="InterPro" id="IPR037185">
    <property type="entry name" value="EmrE-like"/>
</dbReference>
<dbReference type="GO" id="GO:0007411">
    <property type="term" value="P:axon guidance"/>
    <property type="evidence" value="ECO:0007669"/>
    <property type="project" value="UniProtKB-ARBA"/>
</dbReference>
<keyword evidence="25" id="KW-1185">Reference proteome</keyword>
<dbReference type="PROSITE" id="PS50026">
    <property type="entry name" value="EGF_3"/>
    <property type="match status" value="4"/>
</dbReference>
<comment type="subcellular location">
    <subcellularLocation>
        <location evidence="2">Cell membrane</location>
        <topology evidence="2">Multi-pass membrane protein</topology>
    </subcellularLocation>
    <subcellularLocation>
        <location evidence="3">Golgi apparatus membrane</location>
        <topology evidence="3">Multi-pass membrane protein</topology>
    </subcellularLocation>
    <subcellularLocation>
        <location evidence="1">Membrane</location>
        <topology evidence="1">Single-pass membrane protein</topology>
    </subcellularLocation>
</comment>
<feature type="transmembrane region" description="Helical" evidence="20">
    <location>
        <begin position="2480"/>
        <end position="2501"/>
    </location>
</feature>
<evidence type="ECO:0000256" key="12">
    <source>
        <dbReference type="ARBA" id="ARBA00022889"/>
    </source>
</evidence>
<dbReference type="SUPFAM" id="SSF49899">
    <property type="entry name" value="Concanavalin A-like lectins/glucanases"/>
    <property type="match status" value="2"/>
</dbReference>
<dbReference type="Gene3D" id="4.10.1240.10">
    <property type="entry name" value="GPCR, family 2, extracellular hormone receptor domain"/>
    <property type="match status" value="1"/>
</dbReference>
<feature type="domain" description="Cadherin" evidence="24">
    <location>
        <begin position="840"/>
        <end position="940"/>
    </location>
</feature>
<feature type="transmembrane region" description="Helical" evidence="20">
    <location>
        <begin position="2416"/>
        <end position="2435"/>
    </location>
</feature>
<feature type="transmembrane region" description="Helical" evidence="20">
    <location>
        <begin position="335"/>
        <end position="354"/>
    </location>
</feature>
<evidence type="ECO:0000256" key="17">
    <source>
        <dbReference type="ARBA" id="ARBA00023180"/>
    </source>
</evidence>
<dbReference type="Gene3D" id="2.60.120.200">
    <property type="match status" value="2"/>
</dbReference>
<dbReference type="PROSITE" id="PS00022">
    <property type="entry name" value="EGF_1"/>
    <property type="match status" value="2"/>
</dbReference>
<feature type="domain" description="EGF-like" evidence="22">
    <location>
        <begin position="1889"/>
        <end position="1925"/>
    </location>
</feature>
<keyword evidence="14" id="KW-0333">Golgi apparatus</keyword>
<dbReference type="Pfam" id="PF02210">
    <property type="entry name" value="Laminin_G_2"/>
    <property type="match status" value="1"/>
</dbReference>
<dbReference type="FunFam" id="2.60.40.60:FF:000033">
    <property type="entry name" value="FAT atypical cadherin 1"/>
    <property type="match status" value="1"/>
</dbReference>
<keyword evidence="7" id="KW-0762">Sugar transport</keyword>
<dbReference type="CDD" id="cd11304">
    <property type="entry name" value="Cadherin_repeat"/>
    <property type="match status" value="6"/>
</dbReference>
<dbReference type="InterPro" id="IPR000742">
    <property type="entry name" value="EGF"/>
</dbReference>
<dbReference type="SUPFAM" id="SSF103481">
    <property type="entry name" value="Multidrug resistance efflux transporter EmrE"/>
    <property type="match status" value="1"/>
</dbReference>
<dbReference type="SMART" id="SM00179">
    <property type="entry name" value="EGF_CA"/>
    <property type="match status" value="3"/>
</dbReference>
<dbReference type="Pfam" id="PF00054">
    <property type="entry name" value="Laminin_G_1"/>
    <property type="match status" value="1"/>
</dbReference>
<dbReference type="SUPFAM" id="SSF49313">
    <property type="entry name" value="Cadherin-like"/>
    <property type="match status" value="9"/>
</dbReference>
<dbReference type="CDD" id="cd00054">
    <property type="entry name" value="EGF_CA"/>
    <property type="match status" value="2"/>
</dbReference>
<feature type="transmembrane region" description="Helical" evidence="20">
    <location>
        <begin position="2447"/>
        <end position="2468"/>
    </location>
</feature>
<feature type="domain" description="EGF-like" evidence="22">
    <location>
        <begin position="1683"/>
        <end position="1721"/>
    </location>
</feature>
<evidence type="ECO:0000256" key="8">
    <source>
        <dbReference type="ARBA" id="ARBA00022692"/>
    </source>
</evidence>
<dbReference type="GO" id="GO:0007156">
    <property type="term" value="P:homophilic cell adhesion via plasma membrane adhesion molecules"/>
    <property type="evidence" value="ECO:0007669"/>
    <property type="project" value="InterPro"/>
</dbReference>
<evidence type="ECO:0000256" key="18">
    <source>
        <dbReference type="PROSITE-ProRule" id="PRU00043"/>
    </source>
</evidence>
<dbReference type="GO" id="GO:0015165">
    <property type="term" value="F:pyrimidine nucleotide-sugar transmembrane transporter activity"/>
    <property type="evidence" value="ECO:0007669"/>
    <property type="project" value="InterPro"/>
</dbReference>
<dbReference type="Gene3D" id="1.10.3730.20">
    <property type="match status" value="1"/>
</dbReference>
<name>A0AAF3FGY3_9BILA</name>
<keyword evidence="8 20" id="KW-0812">Transmembrane</keyword>
<dbReference type="Pfam" id="PF04142">
    <property type="entry name" value="Nuc_sug_transp"/>
    <property type="match status" value="1"/>
</dbReference>
<dbReference type="NCBIfam" id="TIGR00803">
    <property type="entry name" value="nst"/>
    <property type="match status" value="2"/>
</dbReference>
<proteinExistence type="inferred from homology"/>
<dbReference type="GO" id="GO:0000139">
    <property type="term" value="C:Golgi membrane"/>
    <property type="evidence" value="ECO:0007669"/>
    <property type="project" value="UniProtKB-SubCell"/>
</dbReference>
<dbReference type="InterPro" id="IPR001879">
    <property type="entry name" value="GPCR_2_extracellular_dom"/>
</dbReference>
<feature type="domain" description="G-protein coupled receptors family 2 profile 1" evidence="23">
    <location>
        <begin position="2049"/>
        <end position="2124"/>
    </location>
</feature>
<dbReference type="CDD" id="cd00110">
    <property type="entry name" value="LamG"/>
    <property type="match status" value="2"/>
</dbReference>
<dbReference type="SMART" id="SM00112">
    <property type="entry name" value="CA"/>
    <property type="match status" value="8"/>
</dbReference>
<dbReference type="PANTHER" id="PTHR24025:SF23">
    <property type="entry name" value="NEURAL-CADHERIN"/>
    <property type="match status" value="1"/>
</dbReference>
<keyword evidence="15 20" id="KW-0472">Membrane</keyword>
<evidence type="ECO:0000256" key="1">
    <source>
        <dbReference type="ARBA" id="ARBA00004167"/>
    </source>
</evidence>
<dbReference type="GO" id="GO:0005509">
    <property type="term" value="F:calcium ion binding"/>
    <property type="evidence" value="ECO:0007669"/>
    <property type="project" value="UniProtKB-UniRule"/>
</dbReference>
<keyword evidence="10" id="KW-0677">Repeat</keyword>
<evidence type="ECO:0000256" key="7">
    <source>
        <dbReference type="ARBA" id="ARBA00022597"/>
    </source>
</evidence>
<feature type="transmembrane region" description="Helical" evidence="20">
    <location>
        <begin position="204"/>
        <end position="224"/>
    </location>
</feature>
<dbReference type="InterPro" id="IPR050971">
    <property type="entry name" value="Cadherin-domain_protein"/>
</dbReference>
<dbReference type="SUPFAM" id="SSF57196">
    <property type="entry name" value="EGF/Laminin"/>
    <property type="match status" value="1"/>
</dbReference>
<dbReference type="SMART" id="SM00181">
    <property type="entry name" value="EGF"/>
    <property type="match status" value="6"/>
</dbReference>
<evidence type="ECO:0000256" key="3">
    <source>
        <dbReference type="ARBA" id="ARBA00004653"/>
    </source>
</evidence>
<evidence type="ECO:0000256" key="9">
    <source>
        <dbReference type="ARBA" id="ARBA00022729"/>
    </source>
</evidence>
<evidence type="ECO:0000256" key="19">
    <source>
        <dbReference type="PROSITE-ProRule" id="PRU00076"/>
    </source>
</evidence>
<dbReference type="PRINTS" id="PR00205">
    <property type="entry name" value="CADHERIN"/>
</dbReference>
<feature type="transmembrane region" description="Helical" evidence="20">
    <location>
        <begin position="309"/>
        <end position="329"/>
    </location>
</feature>
<dbReference type="GO" id="GO:0005886">
    <property type="term" value="C:plasma membrane"/>
    <property type="evidence" value="ECO:0007669"/>
    <property type="project" value="UniProtKB-SubCell"/>
</dbReference>
<evidence type="ECO:0000259" key="21">
    <source>
        <dbReference type="PROSITE" id="PS50025"/>
    </source>
</evidence>
<dbReference type="Gene3D" id="2.60.40.60">
    <property type="entry name" value="Cadherins"/>
    <property type="match status" value="9"/>
</dbReference>
<dbReference type="GO" id="GO:0005911">
    <property type="term" value="C:cell-cell junction"/>
    <property type="evidence" value="ECO:0007669"/>
    <property type="project" value="TreeGrafter"/>
</dbReference>
<dbReference type="InterPro" id="IPR007271">
    <property type="entry name" value="Nuc_sug_transpt"/>
</dbReference>
<dbReference type="FunFam" id="2.60.40.60:FF:000020">
    <property type="entry name" value="Dachsous cadherin-related 1b"/>
    <property type="match status" value="4"/>
</dbReference>
<feature type="disulfide bond" evidence="19">
    <location>
        <begin position="1952"/>
        <end position="1961"/>
    </location>
</feature>
<feature type="transmembrane region" description="Helical" evidence="20">
    <location>
        <begin position="2590"/>
        <end position="2610"/>
    </location>
</feature>
<dbReference type="PANTHER" id="PTHR24025">
    <property type="entry name" value="DESMOGLEIN FAMILY MEMBER"/>
    <property type="match status" value="1"/>
</dbReference>
<evidence type="ECO:0000256" key="4">
    <source>
        <dbReference type="ARBA" id="ARBA00009976"/>
    </source>
</evidence>
<feature type="domain" description="Cadherin" evidence="24">
    <location>
        <begin position="534"/>
        <end position="635"/>
    </location>
</feature>
<dbReference type="InterPro" id="IPR056286">
    <property type="entry name" value="Cadherin_CELSR1-3_9th"/>
</dbReference>
<feature type="transmembrane region" description="Helical" evidence="20">
    <location>
        <begin position="2560"/>
        <end position="2578"/>
    </location>
</feature>
<evidence type="ECO:0000256" key="20">
    <source>
        <dbReference type="SAM" id="Phobius"/>
    </source>
</evidence>
<dbReference type="PROSITE" id="PS50227">
    <property type="entry name" value="G_PROTEIN_RECEP_F2_3"/>
    <property type="match status" value="1"/>
</dbReference>
<keyword evidence="6 19" id="KW-0245">EGF-like domain</keyword>
<dbReference type="Pfam" id="PF00028">
    <property type="entry name" value="Cadherin"/>
    <property type="match status" value="6"/>
</dbReference>
<comment type="similarity">
    <text evidence="4">Belongs to the nucleotide-sugar transporter family. SLC35A subfamily.</text>
</comment>
<feature type="transmembrane region" description="Helical" evidence="20">
    <location>
        <begin position="236"/>
        <end position="256"/>
    </location>
</feature>
<evidence type="ECO:0000256" key="6">
    <source>
        <dbReference type="ARBA" id="ARBA00022536"/>
    </source>
</evidence>
<dbReference type="InterPro" id="IPR020894">
    <property type="entry name" value="Cadherin_CS"/>
</dbReference>
<comment type="caution">
    <text evidence="19">Lacks conserved residue(s) required for the propagation of feature annotation.</text>
</comment>
<feature type="transmembrane region" description="Helical" evidence="20">
    <location>
        <begin position="282"/>
        <end position="302"/>
    </location>
</feature>
<evidence type="ECO:0000259" key="22">
    <source>
        <dbReference type="PROSITE" id="PS50026"/>
    </source>
</evidence>
<keyword evidence="9" id="KW-0732">Signal</keyword>
<dbReference type="PROSITE" id="PS01186">
    <property type="entry name" value="EGF_2"/>
    <property type="match status" value="3"/>
</dbReference>
<keyword evidence="13 20" id="KW-1133">Transmembrane helix</keyword>
<evidence type="ECO:0000256" key="2">
    <source>
        <dbReference type="ARBA" id="ARBA00004651"/>
    </source>
</evidence>
<dbReference type="InterPro" id="IPR036445">
    <property type="entry name" value="GPCR_2_extracell_dom_sf"/>
</dbReference>
<dbReference type="FunFam" id="2.10.25.10:FF:000122">
    <property type="entry name" value="Protein crumbs homolog 2"/>
    <property type="match status" value="1"/>
</dbReference>
<feature type="transmembrane region" description="Helical" evidence="20">
    <location>
        <begin position="12"/>
        <end position="37"/>
    </location>
</feature>
<dbReference type="Gene3D" id="2.10.25.10">
    <property type="entry name" value="Laminin"/>
    <property type="match status" value="1"/>
</dbReference>
<dbReference type="GO" id="GO:0004930">
    <property type="term" value="F:G protein-coupled receptor activity"/>
    <property type="evidence" value="ECO:0007669"/>
    <property type="project" value="InterPro"/>
</dbReference>
<sequence>MRYALTGNRPKFLKTISVFWGEIFKLCASILLVCFEARSLQKGFHDIWYEFTVKWRDLLKVLVPAAVYTVQNFLLYVAVDNLPAATYMVTYQLKILTTAIFTVAVLKRKLSWQQWLALVVLFGGVVIVQYDQKLSDDAEKANRAAFIANQTTTMAPIDLNLTGVEERVKEKLDILGTTLAPFVRVERQATPSPPPAHIHEQNSILGFTAVLVACFLSGFAGIYFEKILKGSNVSIWIRNIQLAFPSLFFALLFASVKDREVLFADGFSPAAIGTRMMSGFDWAVWVTVGISAFGGLVVAVVIKYADNILKAFATSFAIVLNCVLAYWLFNFHPTYLFVLGAIMVIGAVFGYSYVKELAEDAVVGSNVVTVSATHAAGHPLYYSMAAPQDARSQNIFTLDTLSGEIRLAKALDRETLDRHVLKVTAFERLDPSISSSASVVVEIGTTVVSVFARDRDAGANGEVVYSLEEAEGSDLLQINPKSGVIQTAAALDRETLPLIKVNVIASDQGKPQLSSKALIEVTINDVNDNAPVFEQSNYDITVLENTTIPVLVARLKATDLDNGANGRVHYGMVTSSDILHVDYKTGEVTLRRKIDARSGIRTFVVRAKDGAQPALSTTATLSLQILDINDHAPRFIAAQKSVLVDEGIKKGEEVARVYAIDEDTGVNGKIRYSLEGSSDFEIDPETGIIIANKTLDREETQRYELTVKATDGGEPQLSAGTQMTILVRDINDNAPIFRPAEMNVTLSEETQIGAQIAIVRAEDRDEEPKLFYRIEHQDRDGLVALIDLGDQGALLSLSETLRPTDHSLKVVVSASDDGGLKGTCTINIHVTDVNSPPRFPPQPFAVHIPEDSLIGNQVIVVRAEDTDRGDNAEITYSIDSDLFEINNVTGEITVAGLLDREEQSSHSLTVTATDSADPPLSSSTIIEVTLDDVNDNAPEFSSQNYMATVSEDIAVGTSFIQIMATDTDGGTNGIVDYFLNASGIGAELFRLDRTSGTLRVNQKLDREKLPIITLPVYAKDRGSPPLSANSIITVMLQDVNDNPPKFSQSSYDLWIAENAPAGTLVGTLVATDPDEGSNAEIEFRVFGGTDARLFELESDPVQKGVVKLLSKQPFDYESKTNAFSLEVQASSGQLSSTVPVRVHVSDVNDHPPTLRSSVLLINRFLDGPIIEKFGSIPAFDPDQNATLEYSIESNDLMIVDRYSGKISLKGSWKRNIDTILKACVSDGVNTVCNPLRLLYSAIPQRWLSEAVTVVLKSTTVDDFLDPDVFKRFRQSIASLSMWAENSVIVMSIKGSNVSTEISFVILDRGKIVSSTTVSELISGFFHKLSSLSLLDIRIFDSDSCSNEPCSYYQRCRDTLKFVGNEFHQTDNFLAHSLKTLKTHVCECPPGFASSSDKADKCDIRVDECFSGPCQHNGSCFPLENGYRCECENGWIGKHCEISTNVANCLPGYCKDGATCEVTNEHKMKCTKCRHSAIDSDERCRLRSVHFGGESLLRINENPSRIDWTMKISFATISRASTILFVGDRRTDFLELSIENRILRAEFGLGGQTKLVELSDEKENRVNDGHWHTATITYFERTLTLWLDDCDPFVSRLAAGSPNCATQATIELPAKCLDPSIQCHRFFDSQSGFSLGGRPNKTRQVENGFNGCLSNFTLDSTLIDFSNLQDFEKIGKVDEGCGPKRDFCRESSCGHGAHCVNRWMGHNCRCANGYNHQIGDCHGEKSRLRQITLGEEESFQTWKVPSMASIPFSVSLEFRTIRDDTQIFAIEFDDKNLFYILALEDGLLKSMIGYSAQNIPCPDAARGHWTKIEVEFKADEVTTIVDGIYSMTQSLRLGTRGNPEMTSFYSGIAPSSSHPSRFEGCLKEIQLNGVHLKTKQSGKVRQGCVSTKGCQAGSCPENSVCRPLWEGHKCECETGFAGASCDPICSLKGVCSGGICQQTNTTKGYECHCTTGYGTPNCDHLAPLRVCPRGWWGRFGECRRCDCSKYMGFIDQCHPLTGQCLCPKAFWELGGRCVGCECGLGATSEECDAKGQCPCAGEAMGRRCDRCESDTQVLDPKSLRCLSLRGRCPSNKDGGIQWPTTLSGGEAKQSCANNETGLATRKCGENAKWQTVESWNCTTKEFSTIITKVSSLSPQDIVSAVYNASRDETILKGRSLEIGRLVLEKVLEGEIAEHAATHIHDHDFTRKLIDSVAQILPRESPAQSVLLGARLAELGKALLHLHQNRPYLQPFAIQSENILFAIDRLDNNELLPKFNNFVDERPVDFPTIRISFGDGSTWGFYQIIPHPRCVRCSAPLVAAQTNSTQPILIEFLLKEESGWKYPECVHYISSDVEQWSTKGATLTGLNASHAACLFDKPGLYTILMKVDNGVLIRLTMATSPVAPLSAVSALLVLSLALVFTLSRRGLRTRPVRVAFIFSFAAHAINIYFLHRITINTIFCGVRNAILSFTSVSPFCWLFLYSLHIYRMLAEGNTQTSGAVCLLLGLALPCCLSVCSFLLSVSCSLAPSQWLFWTIALPIALFLLLSFYACATCLIISRDKHFEVVVVKFALRKALCQHFLLTALTIVYTIGALILPSTSWLSIALSEVITSILLLLTSLYILIWSCAFGRSESQSDRVETLWVRGDPPKSGVIDHECTSPLLYPDEDHGSGPGGSVGWVSGSSDRVPSDPVVMPRPMGGLSLRENPLVPSILSPANKILRTGETVEYANPRSLSRFAKYEDEMDDAYYTYQRRKQLGTTFYR</sequence>
<dbReference type="PROSITE" id="PS50025">
    <property type="entry name" value="LAM_G_DOMAIN"/>
    <property type="match status" value="2"/>
</dbReference>
<dbReference type="SMART" id="SM00008">
    <property type="entry name" value="HormR"/>
    <property type="match status" value="1"/>
</dbReference>
<dbReference type="Pfam" id="PF00008">
    <property type="entry name" value="EGF"/>
    <property type="match status" value="1"/>
</dbReference>
<accession>A0AAF3FGY3</accession>
<evidence type="ECO:0000256" key="11">
    <source>
        <dbReference type="ARBA" id="ARBA00022837"/>
    </source>
</evidence>
<dbReference type="InterPro" id="IPR001881">
    <property type="entry name" value="EGF-like_Ca-bd_dom"/>
</dbReference>
<evidence type="ECO:0000256" key="14">
    <source>
        <dbReference type="ARBA" id="ARBA00023034"/>
    </source>
</evidence>
<feature type="domain" description="Cadherin" evidence="24">
    <location>
        <begin position="636"/>
        <end position="737"/>
    </location>
</feature>
<feature type="domain" description="Cadherin" evidence="24">
    <location>
        <begin position="941"/>
        <end position="1046"/>
    </location>
</feature>
<evidence type="ECO:0000256" key="5">
    <source>
        <dbReference type="ARBA" id="ARBA00022448"/>
    </source>
</evidence>
<dbReference type="InterPro" id="IPR013320">
    <property type="entry name" value="ConA-like_dom_sf"/>
</dbReference>
<keyword evidence="5" id="KW-0813">Transport</keyword>
<feature type="domain" description="Cadherin" evidence="24">
    <location>
        <begin position="1047"/>
        <end position="1154"/>
    </location>
</feature>
<dbReference type="Pfam" id="PF23592">
    <property type="entry name" value="Cadherin_CELSR2_9th"/>
    <property type="match status" value="1"/>
</dbReference>
<evidence type="ECO:0000256" key="15">
    <source>
        <dbReference type="ARBA" id="ARBA00023136"/>
    </source>
</evidence>
<evidence type="ECO:0000259" key="24">
    <source>
        <dbReference type="PROSITE" id="PS50268"/>
    </source>
</evidence>
<keyword evidence="16 19" id="KW-1015">Disulfide bond</keyword>
<evidence type="ECO:0000259" key="23">
    <source>
        <dbReference type="PROSITE" id="PS50227"/>
    </source>
</evidence>
<feature type="domain" description="Cadherin" evidence="24">
    <location>
        <begin position="444"/>
        <end position="533"/>
    </location>
</feature>
<feature type="domain" description="Cadherin" evidence="24">
    <location>
        <begin position="349"/>
        <end position="443"/>
    </location>
</feature>
<dbReference type="Proteomes" id="UP000887575">
    <property type="component" value="Unassembled WGS sequence"/>
</dbReference>
<keyword evidence="11 18" id="KW-0106">Calcium</keyword>
<dbReference type="SMART" id="SM00282">
    <property type="entry name" value="LamG"/>
    <property type="match status" value="2"/>
</dbReference>
<dbReference type="InterPro" id="IPR002049">
    <property type="entry name" value="LE_dom"/>
</dbReference>
<organism evidence="25 26">
    <name type="scientific">Mesorhabditis belari</name>
    <dbReference type="NCBI Taxonomy" id="2138241"/>
    <lineage>
        <taxon>Eukaryota</taxon>
        <taxon>Metazoa</taxon>
        <taxon>Ecdysozoa</taxon>
        <taxon>Nematoda</taxon>
        <taxon>Chromadorea</taxon>
        <taxon>Rhabditida</taxon>
        <taxon>Rhabditina</taxon>
        <taxon>Rhabditomorpha</taxon>
        <taxon>Rhabditoidea</taxon>
        <taxon>Rhabditidae</taxon>
        <taxon>Mesorhabditinae</taxon>
        <taxon>Mesorhabditis</taxon>
    </lineage>
</organism>
<protein>
    <submittedName>
        <fullName evidence="26">Uncharacterized protein</fullName>
    </submittedName>
</protein>
<evidence type="ECO:0000256" key="10">
    <source>
        <dbReference type="ARBA" id="ARBA00022737"/>
    </source>
</evidence>
<keyword evidence="12" id="KW-0130">Cell adhesion</keyword>
<dbReference type="WBParaSite" id="MBELARI_LOCUS6350">
    <property type="protein sequence ID" value="MBELARI_LOCUS6350"/>
    <property type="gene ID" value="MBELARI_LOCUS6350"/>
</dbReference>
<evidence type="ECO:0000256" key="16">
    <source>
        <dbReference type="ARBA" id="ARBA00023157"/>
    </source>
</evidence>
<feature type="transmembrane region" description="Helical" evidence="20">
    <location>
        <begin position="2513"/>
        <end position="2539"/>
    </location>
</feature>
<reference evidence="26" key="1">
    <citation type="submission" date="2024-02" db="UniProtKB">
        <authorList>
            <consortium name="WormBaseParasite"/>
        </authorList>
    </citation>
    <scope>IDENTIFICATION</scope>
</reference>